<keyword evidence="2" id="KW-1185">Reference proteome</keyword>
<dbReference type="OrthoDB" id="20872at2759"/>
<organism evidence="1 2">
    <name type="scientific">Aspergillus sclerotialis</name>
    <dbReference type="NCBI Taxonomy" id="2070753"/>
    <lineage>
        <taxon>Eukaryota</taxon>
        <taxon>Fungi</taxon>
        <taxon>Dikarya</taxon>
        <taxon>Ascomycota</taxon>
        <taxon>Pezizomycotina</taxon>
        <taxon>Eurotiomycetes</taxon>
        <taxon>Eurotiomycetidae</taxon>
        <taxon>Eurotiales</taxon>
        <taxon>Aspergillaceae</taxon>
        <taxon>Aspergillus</taxon>
        <taxon>Aspergillus subgen. Polypaecilum</taxon>
    </lineage>
</organism>
<sequence length="64" mass="7181">MVLPGQVYRHRIMASLVHVSPSGRVNGTPFYDNGMPSTTAVTGSRERFFTVFWEESATSRRYAA</sequence>
<reference evidence="2" key="1">
    <citation type="submission" date="2017-02" db="EMBL/GenBank/DDBJ databases">
        <authorList>
            <person name="Tafer H."/>
            <person name="Lopandic K."/>
        </authorList>
    </citation>
    <scope>NUCLEOTIDE SEQUENCE [LARGE SCALE GENOMIC DNA]</scope>
    <source>
        <strain evidence="2">CBS 366.77</strain>
    </source>
</reference>
<protein>
    <submittedName>
        <fullName evidence="1">Uncharacterized protein</fullName>
    </submittedName>
</protein>
<dbReference type="EMBL" id="MVGC01000486">
    <property type="protein sequence ID" value="RJE18832.1"/>
    <property type="molecule type" value="Genomic_DNA"/>
</dbReference>
<accession>A0A3A2Z6V0</accession>
<comment type="caution">
    <text evidence="1">The sequence shown here is derived from an EMBL/GenBank/DDBJ whole genome shotgun (WGS) entry which is preliminary data.</text>
</comment>
<dbReference type="AlphaFoldDB" id="A0A3A2Z6V0"/>
<gene>
    <name evidence="1" type="ORF">PHISCL_08833</name>
</gene>
<name>A0A3A2Z6V0_9EURO</name>
<evidence type="ECO:0000313" key="2">
    <source>
        <dbReference type="Proteomes" id="UP000266188"/>
    </source>
</evidence>
<dbReference type="Proteomes" id="UP000266188">
    <property type="component" value="Unassembled WGS sequence"/>
</dbReference>
<evidence type="ECO:0000313" key="1">
    <source>
        <dbReference type="EMBL" id="RJE18832.1"/>
    </source>
</evidence>
<proteinExistence type="predicted"/>